<evidence type="ECO:0000313" key="1">
    <source>
        <dbReference type="EMBL" id="PPU71204.1"/>
    </source>
</evidence>
<accession>A0A2S7DBV1</accession>
<dbReference type="OrthoDB" id="5787087at2"/>
<dbReference type="EMBL" id="MDEH01000012">
    <property type="protein sequence ID" value="PPU71204.1"/>
    <property type="molecule type" value="Genomic_DNA"/>
</dbReference>
<proteinExistence type="predicted"/>
<dbReference type="InterPro" id="IPR007420">
    <property type="entry name" value="DUF465"/>
</dbReference>
<dbReference type="AlphaFoldDB" id="A0A2S7DBV1"/>
<organism evidence="1 2">
    <name type="scientific">Xanthomonas melonis</name>
    <dbReference type="NCBI Taxonomy" id="56456"/>
    <lineage>
        <taxon>Bacteria</taxon>
        <taxon>Pseudomonadati</taxon>
        <taxon>Pseudomonadota</taxon>
        <taxon>Gammaproteobacteria</taxon>
        <taxon>Lysobacterales</taxon>
        <taxon>Lysobacteraceae</taxon>
        <taxon>Xanthomonas</taxon>
    </lineage>
</organism>
<evidence type="ECO:0008006" key="3">
    <source>
        <dbReference type="Google" id="ProtNLM"/>
    </source>
</evidence>
<dbReference type="Gene3D" id="6.10.280.50">
    <property type="match status" value="1"/>
</dbReference>
<gene>
    <name evidence="1" type="ORF">XmelCFBP4644_17215</name>
</gene>
<evidence type="ECO:0000313" key="2">
    <source>
        <dbReference type="Proteomes" id="UP000239865"/>
    </source>
</evidence>
<comment type="caution">
    <text evidence="1">The sequence shown here is derived from an EMBL/GenBank/DDBJ whole genome shotgun (WGS) entry which is preliminary data.</text>
</comment>
<dbReference type="Pfam" id="PF04325">
    <property type="entry name" value="DUF465"/>
    <property type="match status" value="1"/>
</dbReference>
<dbReference type="Proteomes" id="UP000239865">
    <property type="component" value="Unassembled WGS sequence"/>
</dbReference>
<protein>
    <recommendedName>
        <fullName evidence="3">DUF465 domain-containing protein</fullName>
    </recommendedName>
</protein>
<reference evidence="1 2" key="1">
    <citation type="submission" date="2016-08" db="EMBL/GenBank/DDBJ databases">
        <authorList>
            <person name="Seilhamer J.J."/>
        </authorList>
    </citation>
    <scope>NUCLEOTIDE SEQUENCE [LARGE SCALE GENOMIC DNA]</scope>
    <source>
        <strain evidence="1 2">CFBP4644</strain>
    </source>
</reference>
<sequence>MYARGVDTLSPAEIALQIAALRRAHRALDEEIQRMPANPEDELQMKRLKKRKLQIKDNIIRLEMELVPDEPA</sequence>
<dbReference type="InterPro" id="IPR038444">
    <property type="entry name" value="DUF465_sf"/>
</dbReference>
<name>A0A2S7DBV1_9XANT</name>